<dbReference type="EMBL" id="UINC01053628">
    <property type="protein sequence ID" value="SVB70376.1"/>
    <property type="molecule type" value="Genomic_DNA"/>
</dbReference>
<feature type="non-terminal residue" evidence="1">
    <location>
        <position position="91"/>
    </location>
</feature>
<dbReference type="InterPro" id="IPR032710">
    <property type="entry name" value="NTF2-like_dom_sf"/>
</dbReference>
<dbReference type="Gene3D" id="3.10.450.50">
    <property type="match status" value="1"/>
</dbReference>
<gene>
    <name evidence="1" type="ORF">METZ01_LOCUS223230</name>
</gene>
<proteinExistence type="predicted"/>
<protein>
    <recommendedName>
        <fullName evidence="2">SnoaL-like domain-containing protein</fullName>
    </recommendedName>
</protein>
<name>A0A382G532_9ZZZZ</name>
<evidence type="ECO:0000313" key="1">
    <source>
        <dbReference type="EMBL" id="SVB70376.1"/>
    </source>
</evidence>
<accession>A0A382G532</accession>
<dbReference type="SUPFAM" id="SSF54427">
    <property type="entry name" value="NTF2-like"/>
    <property type="match status" value="1"/>
</dbReference>
<organism evidence="1">
    <name type="scientific">marine metagenome</name>
    <dbReference type="NCBI Taxonomy" id="408172"/>
    <lineage>
        <taxon>unclassified sequences</taxon>
        <taxon>metagenomes</taxon>
        <taxon>ecological metagenomes</taxon>
    </lineage>
</organism>
<reference evidence="1" key="1">
    <citation type="submission" date="2018-05" db="EMBL/GenBank/DDBJ databases">
        <authorList>
            <person name="Lanie J.A."/>
            <person name="Ng W.-L."/>
            <person name="Kazmierczak K.M."/>
            <person name="Andrzejewski T.M."/>
            <person name="Davidsen T.M."/>
            <person name="Wayne K.J."/>
            <person name="Tettelin H."/>
            <person name="Glass J.I."/>
            <person name="Rusch D."/>
            <person name="Podicherti R."/>
            <person name="Tsui H.-C.T."/>
            <person name="Winkler M.E."/>
        </authorList>
    </citation>
    <scope>NUCLEOTIDE SEQUENCE</scope>
</reference>
<sequence>MKGFDSKFKDLPDYILKITYQIWEEKDVDSIMQYYAKDIPVRSPQGVIFGPELVIKATYATLDEFPDRQLLGEDVIWIGNEDEGYLSSHRI</sequence>
<dbReference type="AlphaFoldDB" id="A0A382G532"/>
<evidence type="ECO:0008006" key="2">
    <source>
        <dbReference type="Google" id="ProtNLM"/>
    </source>
</evidence>